<reference evidence="1" key="1">
    <citation type="submission" date="2020-06" db="EMBL/GenBank/DDBJ databases">
        <authorList>
            <consortium name="Plant Systems Biology data submission"/>
        </authorList>
    </citation>
    <scope>NUCLEOTIDE SEQUENCE</scope>
    <source>
        <strain evidence="1">D6</strain>
    </source>
</reference>
<dbReference type="Proteomes" id="UP001153069">
    <property type="component" value="Unassembled WGS sequence"/>
</dbReference>
<dbReference type="AlphaFoldDB" id="A0A9N8D7M1"/>
<dbReference type="EMBL" id="CAICTM010000027">
    <property type="protein sequence ID" value="CAB9497898.1"/>
    <property type="molecule type" value="Genomic_DNA"/>
</dbReference>
<name>A0A9N8D7M1_9STRA</name>
<proteinExistence type="predicted"/>
<keyword evidence="2" id="KW-1185">Reference proteome</keyword>
<organism evidence="1 2">
    <name type="scientific">Seminavis robusta</name>
    <dbReference type="NCBI Taxonomy" id="568900"/>
    <lineage>
        <taxon>Eukaryota</taxon>
        <taxon>Sar</taxon>
        <taxon>Stramenopiles</taxon>
        <taxon>Ochrophyta</taxon>
        <taxon>Bacillariophyta</taxon>
        <taxon>Bacillariophyceae</taxon>
        <taxon>Bacillariophycidae</taxon>
        <taxon>Naviculales</taxon>
        <taxon>Naviculaceae</taxon>
        <taxon>Seminavis</taxon>
    </lineage>
</organism>
<evidence type="ECO:0000313" key="1">
    <source>
        <dbReference type="EMBL" id="CAB9497898.1"/>
    </source>
</evidence>
<gene>
    <name evidence="1" type="ORF">SEMRO_27_G018400.1</name>
</gene>
<evidence type="ECO:0000313" key="2">
    <source>
        <dbReference type="Proteomes" id="UP001153069"/>
    </source>
</evidence>
<accession>A0A9N8D7M1</accession>
<comment type="caution">
    <text evidence="1">The sequence shown here is derived from an EMBL/GenBank/DDBJ whole genome shotgun (WGS) entry which is preliminary data.</text>
</comment>
<protein>
    <submittedName>
        <fullName evidence="1">Uncharacterized protein</fullName>
    </submittedName>
</protein>
<sequence>MRDHSETAKKLARLRGVDDDINQLVNMGFVSSDGSETQFHSLSHSNRSAAIIFRGNSVPEAVLVPDPHHDSNKLYGVIRALPKGQVFHFQLEDLGIEEKDCRVGDEKKSLQSDEPSLLSPQQCVGGVWLDELVKGKEWPSWSRVAFAASIAGSSTFAVVALDPQQLFATPSSRVSIAEVVKLLGDVDHLFTMADMIVPVVMPRRIASSVEVKFHG</sequence>